<dbReference type="PRINTS" id="PR00598">
    <property type="entry name" value="HTHMARR"/>
</dbReference>
<dbReference type="Proteomes" id="UP000246077">
    <property type="component" value="Unassembled WGS sequence"/>
</dbReference>
<evidence type="ECO:0000313" key="2">
    <source>
        <dbReference type="EMBL" id="PWR18983.1"/>
    </source>
</evidence>
<dbReference type="SMART" id="SM00347">
    <property type="entry name" value="HTH_MARR"/>
    <property type="match status" value="1"/>
</dbReference>
<dbReference type="GO" id="GO:0006950">
    <property type="term" value="P:response to stress"/>
    <property type="evidence" value="ECO:0007669"/>
    <property type="project" value="TreeGrafter"/>
</dbReference>
<organism evidence="2 3">
    <name type="scientific">Zavarzinia compransoris</name>
    <dbReference type="NCBI Taxonomy" id="1264899"/>
    <lineage>
        <taxon>Bacteria</taxon>
        <taxon>Pseudomonadati</taxon>
        <taxon>Pseudomonadota</taxon>
        <taxon>Alphaproteobacteria</taxon>
        <taxon>Rhodospirillales</taxon>
        <taxon>Zavarziniaceae</taxon>
        <taxon>Zavarzinia</taxon>
    </lineage>
</organism>
<protein>
    <submittedName>
        <fullName evidence="2">MarR family transcriptional regulator</fullName>
    </submittedName>
</protein>
<reference evidence="3" key="1">
    <citation type="submission" date="2018-05" db="EMBL/GenBank/DDBJ databases">
        <title>Zavarzinia sp. HR-AS.</title>
        <authorList>
            <person name="Lee Y."/>
            <person name="Jeon C.O."/>
        </authorList>
    </citation>
    <scope>NUCLEOTIDE SEQUENCE [LARGE SCALE GENOMIC DNA]</scope>
    <source>
        <strain evidence="3">DSM 1231</strain>
    </source>
</reference>
<dbReference type="PANTHER" id="PTHR33164:SF43">
    <property type="entry name" value="HTH-TYPE TRANSCRIPTIONAL REPRESSOR YETL"/>
    <property type="match status" value="1"/>
</dbReference>
<gene>
    <name evidence="2" type="ORF">DKG75_18620</name>
</gene>
<keyword evidence="3" id="KW-1185">Reference proteome</keyword>
<dbReference type="Pfam" id="PF12802">
    <property type="entry name" value="MarR_2"/>
    <property type="match status" value="1"/>
</dbReference>
<dbReference type="SUPFAM" id="SSF46785">
    <property type="entry name" value="Winged helix' DNA-binding domain"/>
    <property type="match status" value="1"/>
</dbReference>
<name>A0A317E0U1_9PROT</name>
<dbReference type="InterPro" id="IPR036390">
    <property type="entry name" value="WH_DNA-bd_sf"/>
</dbReference>
<comment type="caution">
    <text evidence="2">The sequence shown here is derived from an EMBL/GenBank/DDBJ whole genome shotgun (WGS) entry which is preliminary data.</text>
</comment>
<dbReference type="InterPro" id="IPR039422">
    <property type="entry name" value="MarR/SlyA-like"/>
</dbReference>
<dbReference type="PANTHER" id="PTHR33164">
    <property type="entry name" value="TRANSCRIPTIONAL REGULATOR, MARR FAMILY"/>
    <property type="match status" value="1"/>
</dbReference>
<dbReference type="InterPro" id="IPR000835">
    <property type="entry name" value="HTH_MarR-typ"/>
</dbReference>
<feature type="domain" description="HTH marR-type" evidence="1">
    <location>
        <begin position="8"/>
        <end position="140"/>
    </location>
</feature>
<proteinExistence type="predicted"/>
<dbReference type="GO" id="GO:0003700">
    <property type="term" value="F:DNA-binding transcription factor activity"/>
    <property type="evidence" value="ECO:0007669"/>
    <property type="project" value="InterPro"/>
</dbReference>
<dbReference type="AlphaFoldDB" id="A0A317E0U1"/>
<dbReference type="InterPro" id="IPR036388">
    <property type="entry name" value="WH-like_DNA-bd_sf"/>
</dbReference>
<dbReference type="EMBL" id="QGLF01000005">
    <property type="protein sequence ID" value="PWR18983.1"/>
    <property type="molecule type" value="Genomic_DNA"/>
</dbReference>
<sequence length="150" mass="16314">MAFVSDLTAHTGYWMRMVSNAVSQDFASRLGAEGVTVAEWCVLRALYDEAAVAPSALAEKMGLTRGAISKLADRLQAKGLAERGDHPGDRRGQRLFLSAAGRAKVPVLAAIADRNDADYFGALDPAERESLDRMLKALVDRQRLTRIPLD</sequence>
<evidence type="ECO:0000259" key="1">
    <source>
        <dbReference type="PROSITE" id="PS50995"/>
    </source>
</evidence>
<dbReference type="OrthoDB" id="9815567at2"/>
<dbReference type="RefSeq" id="WP_109922669.1">
    <property type="nucleotide sequence ID" value="NZ_QGLF01000005.1"/>
</dbReference>
<dbReference type="PROSITE" id="PS50995">
    <property type="entry name" value="HTH_MARR_2"/>
    <property type="match status" value="1"/>
</dbReference>
<evidence type="ECO:0000313" key="3">
    <source>
        <dbReference type="Proteomes" id="UP000246077"/>
    </source>
</evidence>
<dbReference type="Gene3D" id="1.10.10.10">
    <property type="entry name" value="Winged helix-like DNA-binding domain superfamily/Winged helix DNA-binding domain"/>
    <property type="match status" value="1"/>
</dbReference>
<accession>A0A317E0U1</accession>